<comment type="caution">
    <text evidence="2">The sequence shown here is derived from an EMBL/GenBank/DDBJ whole genome shotgun (WGS) entry which is preliminary data.</text>
</comment>
<feature type="region of interest" description="Disordered" evidence="1">
    <location>
        <begin position="1"/>
        <end position="32"/>
    </location>
</feature>
<name>A0A812TJN8_SYMPI</name>
<evidence type="ECO:0000256" key="1">
    <source>
        <dbReference type="SAM" id="MobiDB-lite"/>
    </source>
</evidence>
<feature type="compositionally biased region" description="Basic and acidic residues" evidence="1">
    <location>
        <begin position="8"/>
        <end position="17"/>
    </location>
</feature>
<organism evidence="2 3">
    <name type="scientific">Symbiodinium pilosum</name>
    <name type="common">Dinoflagellate</name>
    <dbReference type="NCBI Taxonomy" id="2952"/>
    <lineage>
        <taxon>Eukaryota</taxon>
        <taxon>Sar</taxon>
        <taxon>Alveolata</taxon>
        <taxon>Dinophyceae</taxon>
        <taxon>Suessiales</taxon>
        <taxon>Symbiodiniaceae</taxon>
        <taxon>Symbiodinium</taxon>
    </lineage>
</organism>
<dbReference type="EMBL" id="CAJNIZ010032624">
    <property type="protein sequence ID" value="CAE7538790.1"/>
    <property type="molecule type" value="Genomic_DNA"/>
</dbReference>
<evidence type="ECO:0000313" key="3">
    <source>
        <dbReference type="Proteomes" id="UP000649617"/>
    </source>
</evidence>
<feature type="non-terminal residue" evidence="2">
    <location>
        <position position="132"/>
    </location>
</feature>
<reference evidence="2" key="1">
    <citation type="submission" date="2021-02" db="EMBL/GenBank/DDBJ databases">
        <authorList>
            <person name="Dougan E. K."/>
            <person name="Rhodes N."/>
            <person name="Thang M."/>
            <person name="Chan C."/>
        </authorList>
    </citation>
    <scope>NUCLEOTIDE SEQUENCE</scope>
</reference>
<accession>A0A812TJN8</accession>
<evidence type="ECO:0000313" key="2">
    <source>
        <dbReference type="EMBL" id="CAE7538790.1"/>
    </source>
</evidence>
<protein>
    <submittedName>
        <fullName evidence="2">Uncharacterized protein</fullName>
    </submittedName>
</protein>
<sequence length="132" mass="15236">MYTQSQGDPRRQIELAQRRAKQRDQSAISQAQRSAQLRFEKDLLDRVQGKWIDEEDPSVSYVVEGGICAVSGGDNARTFRNRLSVYGGELCWDARRFWHNLNFSALPPPEEQVYRVEWNPAQGSPPTKQIIW</sequence>
<gene>
    <name evidence="2" type="ORF">SPIL2461_LOCUS14260</name>
</gene>
<dbReference type="OrthoDB" id="441096at2759"/>
<keyword evidence="3" id="KW-1185">Reference proteome</keyword>
<dbReference type="Proteomes" id="UP000649617">
    <property type="component" value="Unassembled WGS sequence"/>
</dbReference>
<dbReference type="AlphaFoldDB" id="A0A812TJN8"/>
<proteinExistence type="predicted"/>